<evidence type="ECO:0000256" key="5">
    <source>
        <dbReference type="ARBA" id="ARBA00022771"/>
    </source>
</evidence>
<feature type="compositionally biased region" description="Polar residues" evidence="10">
    <location>
        <begin position="453"/>
        <end position="462"/>
    </location>
</feature>
<feature type="compositionally biased region" description="Low complexity" evidence="10">
    <location>
        <begin position="58"/>
        <end position="69"/>
    </location>
</feature>
<dbReference type="InterPro" id="IPR028009">
    <property type="entry name" value="ESCO_Acetyltransf_dom"/>
</dbReference>
<keyword evidence="3" id="KW-0808">Transferase</keyword>
<dbReference type="Pfam" id="PF13878">
    <property type="entry name" value="zf-C2H2_3"/>
    <property type="match status" value="1"/>
</dbReference>
<keyword evidence="4" id="KW-0479">Metal-binding</keyword>
<keyword evidence="14" id="KW-1185">Reference proteome</keyword>
<gene>
    <name evidence="13" type="ORF">N7537_009850</name>
</gene>
<feature type="compositionally biased region" description="Acidic residues" evidence="10">
    <location>
        <begin position="441"/>
        <end position="452"/>
    </location>
</feature>
<comment type="similarity">
    <text evidence="2">Belongs to the acetyltransferase family. ECO subfamily.</text>
</comment>
<keyword evidence="7" id="KW-0539">Nucleus</keyword>
<dbReference type="PANTHER" id="PTHR45884">
    <property type="entry name" value="N-ACETYLTRANSFERASE ECO"/>
    <property type="match status" value="1"/>
</dbReference>
<dbReference type="PANTHER" id="PTHR45884:SF2">
    <property type="entry name" value="N-ACETYLTRANSFERASE ECO"/>
    <property type="match status" value="1"/>
</dbReference>
<evidence type="ECO:0000256" key="9">
    <source>
        <dbReference type="ARBA" id="ARBA00023315"/>
    </source>
</evidence>
<feature type="compositionally biased region" description="Polar residues" evidence="10">
    <location>
        <begin position="559"/>
        <end position="585"/>
    </location>
</feature>
<feature type="compositionally biased region" description="Basic and acidic residues" evidence="10">
    <location>
        <begin position="467"/>
        <end position="483"/>
    </location>
</feature>
<protein>
    <recommendedName>
        <fullName evidence="15">Sister chromatid cohesion acetyltransferase Eco1</fullName>
    </recommendedName>
</protein>
<keyword evidence="8" id="KW-0131">Cell cycle</keyword>
<reference evidence="13" key="2">
    <citation type="submission" date="2023-01" db="EMBL/GenBank/DDBJ databases">
        <authorList>
            <person name="Petersen C."/>
        </authorList>
    </citation>
    <scope>NUCLEOTIDE SEQUENCE</scope>
    <source>
        <strain evidence="13">IBT 12815</strain>
    </source>
</reference>
<accession>A0AAD6DTM3</accession>
<feature type="compositionally biased region" description="Low complexity" evidence="10">
    <location>
        <begin position="587"/>
        <end position="602"/>
    </location>
</feature>
<feature type="compositionally biased region" description="Basic residues" evidence="10">
    <location>
        <begin position="618"/>
        <end position="639"/>
    </location>
</feature>
<keyword evidence="9" id="KW-0012">Acyltransferase</keyword>
<keyword evidence="5" id="KW-0863">Zinc-finger</keyword>
<evidence type="ECO:0000256" key="3">
    <source>
        <dbReference type="ARBA" id="ARBA00022679"/>
    </source>
</evidence>
<feature type="region of interest" description="Disordered" evidence="10">
    <location>
        <begin position="389"/>
        <end position="516"/>
    </location>
</feature>
<dbReference type="GO" id="GO:0061733">
    <property type="term" value="F:protein-lysine-acetyltransferase activity"/>
    <property type="evidence" value="ECO:0007669"/>
    <property type="project" value="TreeGrafter"/>
</dbReference>
<evidence type="ECO:0000256" key="1">
    <source>
        <dbReference type="ARBA" id="ARBA00004123"/>
    </source>
</evidence>
<reference evidence="13" key="1">
    <citation type="journal article" date="2023" name="IMA Fungus">
        <title>Comparative genomic study of the Penicillium genus elucidates a diverse pangenome and 15 lateral gene transfer events.</title>
        <authorList>
            <person name="Petersen C."/>
            <person name="Sorensen T."/>
            <person name="Nielsen M.R."/>
            <person name="Sondergaard T.E."/>
            <person name="Sorensen J.L."/>
            <person name="Fitzpatrick D.A."/>
            <person name="Frisvad J.C."/>
            <person name="Nielsen K.L."/>
        </authorList>
    </citation>
    <scope>NUCLEOTIDE SEQUENCE</scope>
    <source>
        <strain evidence="13">IBT 12815</strain>
    </source>
</reference>
<proteinExistence type="inferred from homology"/>
<dbReference type="GO" id="GO:0007064">
    <property type="term" value="P:mitotic sister chromatid cohesion"/>
    <property type="evidence" value="ECO:0007669"/>
    <property type="project" value="TreeGrafter"/>
</dbReference>
<feature type="domain" description="N-acetyltransferase ESCO zinc-finger" evidence="11">
    <location>
        <begin position="145"/>
        <end position="181"/>
    </location>
</feature>
<feature type="compositionally biased region" description="Pro residues" evidence="10">
    <location>
        <begin position="83"/>
        <end position="95"/>
    </location>
</feature>
<dbReference type="RefSeq" id="XP_056749572.1">
    <property type="nucleotide sequence ID" value="XM_056900904.1"/>
</dbReference>
<dbReference type="InterPro" id="IPR028005">
    <property type="entry name" value="AcTrfase_ESCO_Znf_dom"/>
</dbReference>
<evidence type="ECO:0000259" key="11">
    <source>
        <dbReference type="Pfam" id="PF13878"/>
    </source>
</evidence>
<evidence type="ECO:0000256" key="10">
    <source>
        <dbReference type="SAM" id="MobiDB-lite"/>
    </source>
</evidence>
<feature type="compositionally biased region" description="Polar residues" evidence="10">
    <location>
        <begin position="607"/>
        <end position="617"/>
    </location>
</feature>
<feature type="domain" description="N-acetyltransferase ESCO acetyl-transferase" evidence="12">
    <location>
        <begin position="317"/>
        <end position="385"/>
    </location>
</feature>
<keyword evidence="6" id="KW-0862">Zinc</keyword>
<evidence type="ECO:0000259" key="12">
    <source>
        <dbReference type="Pfam" id="PF13880"/>
    </source>
</evidence>
<feature type="region of interest" description="Disordered" evidence="10">
    <location>
        <begin position="58"/>
        <end position="99"/>
    </location>
</feature>
<dbReference type="GO" id="GO:0008270">
    <property type="term" value="F:zinc ion binding"/>
    <property type="evidence" value="ECO:0007669"/>
    <property type="project" value="UniProtKB-KW"/>
</dbReference>
<evidence type="ECO:0000313" key="13">
    <source>
        <dbReference type="EMBL" id="KAJ5592946.1"/>
    </source>
</evidence>
<dbReference type="GeneID" id="81591146"/>
<organism evidence="13 14">
    <name type="scientific">Penicillium hordei</name>
    <dbReference type="NCBI Taxonomy" id="40994"/>
    <lineage>
        <taxon>Eukaryota</taxon>
        <taxon>Fungi</taxon>
        <taxon>Dikarya</taxon>
        <taxon>Ascomycota</taxon>
        <taxon>Pezizomycotina</taxon>
        <taxon>Eurotiomycetes</taxon>
        <taxon>Eurotiomycetidae</taxon>
        <taxon>Eurotiales</taxon>
        <taxon>Aspergillaceae</taxon>
        <taxon>Penicillium</taxon>
    </lineage>
</organism>
<dbReference type="Pfam" id="PF13880">
    <property type="entry name" value="Acetyltransf_13"/>
    <property type="match status" value="1"/>
</dbReference>
<evidence type="ECO:0000256" key="6">
    <source>
        <dbReference type="ARBA" id="ARBA00022833"/>
    </source>
</evidence>
<sequence>MPWTVTNSFKRGLMKTYGRPTWRVYDDERAAKKRRVDESDEAEANLQYAIRESSAAVLSSPSRRNSLLSEGTLDDIDDLTTPPSSPPPRLTPPPANTRKPTFAFLKRKHKEVTAGSPLTEVNSNSVRASVDPPKQKGQKQPVMRQMQIDLGNDTRKTCATCGMEYIPSNTEDAALHKKFHEMNATGIDLGKAFMRANASRWVYEATRFDEGYVVIVDRKASPSAKSQAKKVLEVVNKELSSPEIDDETLWSQTEPPKHLQDGPTEKVDRYRVFLHMKDSRCVGLCLTERIWESRPVVKEPNGDAHNGSVSTRDEIRPAIVGVSRIWTSGSSRRKGIALDLLDCVVINFIYGMEITKGQIAFSQPTESGNRLAHKFFEGEETWHVYNERLNPFRPRNPGNPADPLPTNSGSFVPALPSKPLSTPPIALNGHPGKSSISLEREVDDSSSSDEETNPFNLVVSATDSEEEINRYKSPAPHEDDRPESLGSAPHQAPSADGSPISPDHYMRSATAADSSYAGRPAARLSLELDASSTLGRAKDKKPPPPPRSHHGRRIGSLATAESSQTARSRSTNRLSIHGSSENVTPGASHPSASLSAAADFFSVPGATGSTDSLQRSQSQHKRPPTPPLSRRHSQMRRSKSTQSKTSSRLNISYDSESNDSSLPPSPGPSSRALENKRISMPPPSSGDFQATAPLGDISLNLSPPTNSRPSSLKAGRRASSYGSVPGGSTGPPPPPPPRRTRDSIARSSDMMGLKENKTPTPQPSNALDILADLTKLQKEVDDLRGHYENRKV</sequence>
<evidence type="ECO:0000256" key="8">
    <source>
        <dbReference type="ARBA" id="ARBA00023306"/>
    </source>
</evidence>
<dbReference type="GO" id="GO:0000785">
    <property type="term" value="C:chromatin"/>
    <property type="evidence" value="ECO:0007669"/>
    <property type="project" value="TreeGrafter"/>
</dbReference>
<evidence type="ECO:0000256" key="2">
    <source>
        <dbReference type="ARBA" id="ARBA00005816"/>
    </source>
</evidence>
<dbReference type="EMBL" id="JAQJAE010000005">
    <property type="protein sequence ID" value="KAJ5592946.1"/>
    <property type="molecule type" value="Genomic_DNA"/>
</dbReference>
<comment type="caution">
    <text evidence="13">The sequence shown here is derived from an EMBL/GenBank/DDBJ whole genome shotgun (WGS) entry which is preliminary data.</text>
</comment>
<dbReference type="GO" id="GO:0005634">
    <property type="term" value="C:nucleus"/>
    <property type="evidence" value="ECO:0007669"/>
    <property type="project" value="UniProtKB-SubCell"/>
</dbReference>
<dbReference type="AlphaFoldDB" id="A0AAD6DTM3"/>
<feature type="compositionally biased region" description="Polar residues" evidence="10">
    <location>
        <begin position="699"/>
        <end position="710"/>
    </location>
</feature>
<name>A0AAD6DTM3_9EURO</name>
<evidence type="ECO:0000313" key="14">
    <source>
        <dbReference type="Proteomes" id="UP001213799"/>
    </source>
</evidence>
<feature type="region of interest" description="Disordered" evidence="10">
    <location>
        <begin position="532"/>
        <end position="765"/>
    </location>
</feature>
<evidence type="ECO:0000256" key="7">
    <source>
        <dbReference type="ARBA" id="ARBA00023242"/>
    </source>
</evidence>
<comment type="subcellular location">
    <subcellularLocation>
        <location evidence="1">Nucleus</location>
    </subcellularLocation>
</comment>
<evidence type="ECO:0008006" key="15">
    <source>
        <dbReference type="Google" id="ProtNLM"/>
    </source>
</evidence>
<evidence type="ECO:0000256" key="4">
    <source>
        <dbReference type="ARBA" id="ARBA00022723"/>
    </source>
</evidence>
<dbReference type="Proteomes" id="UP001213799">
    <property type="component" value="Unassembled WGS sequence"/>
</dbReference>